<keyword evidence="3" id="KW-0378">Hydrolase</keyword>
<dbReference type="Gene3D" id="1.20.120.1220">
    <property type="match status" value="1"/>
</dbReference>
<proteinExistence type="predicted"/>
<dbReference type="RefSeq" id="WP_336204181.1">
    <property type="nucleotide sequence ID" value="NZ_JBANEI010000030.1"/>
</dbReference>
<evidence type="ECO:0000256" key="1">
    <source>
        <dbReference type="SAM" id="Phobius"/>
    </source>
</evidence>
<dbReference type="GO" id="GO:0004190">
    <property type="term" value="F:aspartic-type endopeptidase activity"/>
    <property type="evidence" value="ECO:0007669"/>
    <property type="project" value="UniProtKB-EC"/>
</dbReference>
<dbReference type="EC" id="3.4.23.43" evidence="3"/>
<feature type="transmembrane region" description="Helical" evidence="1">
    <location>
        <begin position="212"/>
        <end position="232"/>
    </location>
</feature>
<name>A0ABU8DLW1_ERWAP</name>
<dbReference type="InterPro" id="IPR000045">
    <property type="entry name" value="Prepilin_IV_endopep_pep"/>
</dbReference>
<gene>
    <name evidence="3" type="ORF">V8N49_23000</name>
</gene>
<evidence type="ECO:0000313" key="4">
    <source>
        <dbReference type="Proteomes" id="UP001306592"/>
    </source>
</evidence>
<comment type="caution">
    <text evidence="3">The sequence shown here is derived from an EMBL/GenBank/DDBJ whole genome shotgun (WGS) entry which is preliminary data.</text>
</comment>
<protein>
    <submittedName>
        <fullName evidence="3">Prepilin peptidase</fullName>
        <ecNumber evidence="3">3.4.23.43</ecNumber>
    </submittedName>
</protein>
<feature type="transmembrane region" description="Helical" evidence="1">
    <location>
        <begin position="64"/>
        <end position="82"/>
    </location>
</feature>
<evidence type="ECO:0000313" key="3">
    <source>
        <dbReference type="EMBL" id="MEI2684492.1"/>
    </source>
</evidence>
<sequence length="235" mass="25037">MRARSTPTIWPAAEHPSGKHMNAFTHGPAAVAWIACCAGLFALQAHRAGRFLRANHGPPLTWPIVLTTVLLYLLTAAWLPALALPDSAVLRATALLVLAVPLTLTDLRCQWLPMRYTVAFWLGGLLSSVLPGAVVPWTAALAASVTAFALSGAARWLANFRQPEERVGLGDVYLMAGLCAWLPWRSACYAAAGGLLLCCLCAAVTRQASKPFAPALFGYLCGVCLFFPQQLAGVL</sequence>
<feature type="transmembrane region" description="Helical" evidence="1">
    <location>
        <begin position="116"/>
        <end position="134"/>
    </location>
</feature>
<dbReference type="Proteomes" id="UP001306592">
    <property type="component" value="Unassembled WGS sequence"/>
</dbReference>
<keyword evidence="1" id="KW-0472">Membrane</keyword>
<evidence type="ECO:0000259" key="2">
    <source>
        <dbReference type="Pfam" id="PF01478"/>
    </source>
</evidence>
<organism evidence="3 4">
    <name type="scientific">Erwinia aphidicola</name>
    <dbReference type="NCBI Taxonomy" id="68334"/>
    <lineage>
        <taxon>Bacteria</taxon>
        <taxon>Pseudomonadati</taxon>
        <taxon>Pseudomonadota</taxon>
        <taxon>Gammaproteobacteria</taxon>
        <taxon>Enterobacterales</taxon>
        <taxon>Erwiniaceae</taxon>
        <taxon>Erwinia</taxon>
    </lineage>
</organism>
<feature type="domain" description="Prepilin type IV endopeptidase peptidase" evidence="2">
    <location>
        <begin position="95"/>
        <end position="201"/>
    </location>
</feature>
<feature type="transmembrane region" description="Helical" evidence="1">
    <location>
        <begin position="23"/>
        <end position="43"/>
    </location>
</feature>
<accession>A0ABU8DLW1</accession>
<dbReference type="Pfam" id="PF01478">
    <property type="entry name" value="Peptidase_A24"/>
    <property type="match status" value="1"/>
</dbReference>
<reference evidence="3 4" key="1">
    <citation type="submission" date="2024-02" db="EMBL/GenBank/DDBJ databases">
        <title>First report Erwinia aphidicola in onion in Chile.</title>
        <authorList>
            <person name="Valenzuela M."/>
            <person name="Pena M."/>
            <person name="Dutta B."/>
        </authorList>
    </citation>
    <scope>NUCLEOTIDE SEQUENCE [LARGE SCALE GENOMIC DNA]</scope>
    <source>
        <strain evidence="3 4">QCJ3A</strain>
    </source>
</reference>
<dbReference type="EMBL" id="JBANEI010000030">
    <property type="protein sequence ID" value="MEI2684492.1"/>
    <property type="molecule type" value="Genomic_DNA"/>
</dbReference>
<keyword evidence="4" id="KW-1185">Reference proteome</keyword>
<keyword evidence="1" id="KW-1133">Transmembrane helix</keyword>
<feature type="transmembrane region" description="Helical" evidence="1">
    <location>
        <begin position="189"/>
        <end position="205"/>
    </location>
</feature>
<keyword evidence="1" id="KW-0812">Transmembrane</keyword>